<gene>
    <name evidence="7" type="ordered locus">azo3297</name>
</gene>
<proteinExistence type="inferred from homology"/>
<keyword evidence="5" id="KW-0472">Membrane</keyword>
<evidence type="ECO:0000256" key="3">
    <source>
        <dbReference type="ARBA" id="ARBA00022692"/>
    </source>
</evidence>
<evidence type="ECO:0000313" key="8">
    <source>
        <dbReference type="Proteomes" id="UP000002588"/>
    </source>
</evidence>
<evidence type="ECO:0000313" key="7">
    <source>
        <dbReference type="EMBL" id="CAL95913.1"/>
    </source>
</evidence>
<keyword evidence="3" id="KW-0812">Transmembrane</keyword>
<reference evidence="7 8" key="1">
    <citation type="journal article" date="2006" name="Nat. Biotechnol.">
        <title>Complete genome of the mutualistic, N2-fixing grass endophyte Azoarcus sp. strain BH72.</title>
        <authorList>
            <person name="Krause A."/>
            <person name="Ramakumar A."/>
            <person name="Bartels D."/>
            <person name="Battistoni F."/>
            <person name="Bekel T."/>
            <person name="Boch J."/>
            <person name="Boehm M."/>
            <person name="Friedrich F."/>
            <person name="Hurek T."/>
            <person name="Krause L."/>
            <person name="Linke B."/>
            <person name="McHardy A.C."/>
            <person name="Sarkar A."/>
            <person name="Schneiker S."/>
            <person name="Syed A.A."/>
            <person name="Thauer R."/>
            <person name="Vorhoelter F.-J."/>
            <person name="Weidner S."/>
            <person name="Puehler A."/>
            <person name="Reinhold-Hurek B."/>
            <person name="Kaiser O."/>
            <person name="Goesmann A."/>
        </authorList>
    </citation>
    <scope>NUCLEOTIDE SEQUENCE [LARGE SCALE GENOMIC DNA]</scope>
    <source>
        <strain evidence="7 8">BH72</strain>
    </source>
</reference>
<comment type="subcellular location">
    <subcellularLocation>
        <location evidence="6">Cell membrane</location>
        <topology evidence="6">Multi-pass membrane protein</topology>
    </subcellularLocation>
    <subcellularLocation>
        <location evidence="1">Membrane</location>
    </subcellularLocation>
</comment>
<dbReference type="eggNOG" id="COG3346">
    <property type="taxonomic scope" value="Bacteria"/>
</dbReference>
<evidence type="ECO:0000256" key="5">
    <source>
        <dbReference type="ARBA" id="ARBA00023136"/>
    </source>
</evidence>
<keyword evidence="8" id="KW-1185">Reference proteome</keyword>
<dbReference type="EMBL" id="AM406670">
    <property type="protein sequence ID" value="CAL95913.1"/>
    <property type="molecule type" value="Genomic_DNA"/>
</dbReference>
<dbReference type="Pfam" id="PF02104">
    <property type="entry name" value="SURF1"/>
    <property type="match status" value="1"/>
</dbReference>
<evidence type="ECO:0000256" key="4">
    <source>
        <dbReference type="ARBA" id="ARBA00022989"/>
    </source>
</evidence>
<sequence length="240" mass="26278">MKGAFQLLLPLLAGFALAMLTLQLGNWQLRRAAEKAALQRVAAERAATGARALPATATAEEWQRVRITGRWLAHATVYLDNRSYNGRPGFHVLTPVELADGSGSVLVNRGWVAAGVDRRQLPAVLPAGEDAELEGVVRVPQHSPFTLADSPGQGRLWQYLDLAHYRAQTGVAVAEWIVQQASPSADGLVRDWPQPDAGIERHRGYALQWYGLAALAAGLTLRYGWRIFRGRHRDGHAARV</sequence>
<evidence type="ECO:0000256" key="2">
    <source>
        <dbReference type="ARBA" id="ARBA00007165"/>
    </source>
</evidence>
<protein>
    <recommendedName>
        <fullName evidence="6">SURF1-like protein</fullName>
    </recommendedName>
</protein>
<dbReference type="InterPro" id="IPR045214">
    <property type="entry name" value="Surf1/Surf4"/>
</dbReference>
<accession>A1KAQ7</accession>
<dbReference type="HOGENOM" id="CLU_047737_4_1_4"/>
<dbReference type="InterPro" id="IPR002994">
    <property type="entry name" value="Surf1/Shy1"/>
</dbReference>
<organism evidence="7 8">
    <name type="scientific">Azoarcus sp. (strain BH72)</name>
    <dbReference type="NCBI Taxonomy" id="418699"/>
    <lineage>
        <taxon>Bacteria</taxon>
        <taxon>Pseudomonadati</taxon>
        <taxon>Pseudomonadota</taxon>
        <taxon>Betaproteobacteria</taxon>
        <taxon>Rhodocyclales</taxon>
        <taxon>Zoogloeaceae</taxon>
        <taxon>Azoarcus</taxon>
    </lineage>
</organism>
<dbReference type="GO" id="GO:0005886">
    <property type="term" value="C:plasma membrane"/>
    <property type="evidence" value="ECO:0007669"/>
    <property type="project" value="UniProtKB-SubCell"/>
</dbReference>
<dbReference type="PANTHER" id="PTHR23427">
    <property type="entry name" value="SURFEIT LOCUS PROTEIN"/>
    <property type="match status" value="1"/>
</dbReference>
<dbReference type="STRING" id="62928.azo3297"/>
<dbReference type="Proteomes" id="UP000002588">
    <property type="component" value="Chromosome"/>
</dbReference>
<dbReference type="KEGG" id="azo:azo3297"/>
<name>A1KAQ7_AZOSB</name>
<dbReference type="RefSeq" id="WP_011767020.1">
    <property type="nucleotide sequence ID" value="NC_008702.1"/>
</dbReference>
<dbReference type="PANTHER" id="PTHR23427:SF2">
    <property type="entry name" value="SURFEIT LOCUS PROTEIN 1"/>
    <property type="match status" value="1"/>
</dbReference>
<keyword evidence="4" id="KW-1133">Transmembrane helix</keyword>
<dbReference type="AlphaFoldDB" id="A1KAQ7"/>
<keyword evidence="6" id="KW-1003">Cell membrane</keyword>
<dbReference type="CDD" id="cd06662">
    <property type="entry name" value="SURF1"/>
    <property type="match status" value="1"/>
</dbReference>
<evidence type="ECO:0000256" key="6">
    <source>
        <dbReference type="RuleBase" id="RU363076"/>
    </source>
</evidence>
<dbReference type="PROSITE" id="PS50895">
    <property type="entry name" value="SURF1"/>
    <property type="match status" value="1"/>
</dbReference>
<evidence type="ECO:0000256" key="1">
    <source>
        <dbReference type="ARBA" id="ARBA00004370"/>
    </source>
</evidence>
<comment type="similarity">
    <text evidence="2 6">Belongs to the SURF1 family.</text>
</comment>